<proteinExistence type="predicted"/>
<dbReference type="Proteomes" id="UP000244930">
    <property type="component" value="Chromosome"/>
</dbReference>
<evidence type="ECO:0000256" key="3">
    <source>
        <dbReference type="ARBA" id="ARBA00022692"/>
    </source>
</evidence>
<dbReference type="PROSITE" id="PS51779">
    <property type="entry name" value="POTRA"/>
    <property type="match status" value="1"/>
</dbReference>
<dbReference type="PANTHER" id="PTHR12815">
    <property type="entry name" value="SORTING AND ASSEMBLY MACHINERY SAMM50 PROTEIN FAMILY MEMBER"/>
    <property type="match status" value="1"/>
</dbReference>
<dbReference type="Gene3D" id="3.10.20.310">
    <property type="entry name" value="membrane protein fhac"/>
    <property type="match status" value="2"/>
</dbReference>
<sequence>MILKLDSLFRALSHLALGCLLLWGNGAGAQDRVSVALEAPDAVSALLRQHVRVLKSAELTVPEVGPDQTALVRRTRREVVDLLSTEGYFKSEVRLDRRSGDRWTLVVEPGVRAAITAVDIGFEGELASASDAEAAALRDSLRENWALPVGRPFRQSEWDRAKQQLLDAVSRRRYAAARTLSTRAEVNEAGTEVGLSVVIDSGPTFRLGELAVTGLTRLPADLVTRYSTVEAGDIYDHDALLALQEALQGAPQFASVVVDIERDPALAAAVPVRVQVAEAQSRRLSFGAGVSSNTGYRVEAAYRDVNILSRGWELSSGIRLEQLRQSVFADLFFPPAPDGHRDSIGALIDNSDLEGLKTESQAIGIGRTTVRGDIETQIALRLQHESLHPDGADSSSLTTLTANWTWVQRAVDNVLDPRRGHVLEVQIGGGSSIALAEQDFVRLYGRYQHYFPIGEADMLTLRGELGATLAPSRDGIPQDFLFRAGGSQSVRGYAYQSLGVTEGDATVGGRYLGTLSGEYVHWFRRDWGVAAFVDAGDAADSRSEFRLRTGYGLGARWRSPAGPLAIDLAWGHDDARLRLHFGVAVAF</sequence>
<protein>
    <recommendedName>
        <fullName evidence="7">POTRA domain-containing protein</fullName>
    </recommendedName>
</protein>
<organism evidence="8 9">
    <name type="scientific">Parazoarcus communis</name>
    <dbReference type="NCBI Taxonomy" id="41977"/>
    <lineage>
        <taxon>Bacteria</taxon>
        <taxon>Pseudomonadati</taxon>
        <taxon>Pseudomonadota</taxon>
        <taxon>Betaproteobacteria</taxon>
        <taxon>Rhodocyclales</taxon>
        <taxon>Zoogloeaceae</taxon>
        <taxon>Parazoarcus</taxon>
    </lineage>
</organism>
<evidence type="ECO:0000259" key="7">
    <source>
        <dbReference type="PROSITE" id="PS51779"/>
    </source>
</evidence>
<dbReference type="KEGG" id="acom:CEW83_19260"/>
<dbReference type="Gene3D" id="2.40.160.50">
    <property type="entry name" value="membrane protein fhac: a member of the omp85/tpsb transporter family"/>
    <property type="match status" value="1"/>
</dbReference>
<evidence type="ECO:0000256" key="6">
    <source>
        <dbReference type="ARBA" id="ARBA00023237"/>
    </source>
</evidence>
<name>A0A2U8GXD1_9RHOO</name>
<dbReference type="AlphaFoldDB" id="A0A2U8GXD1"/>
<evidence type="ECO:0000256" key="5">
    <source>
        <dbReference type="ARBA" id="ARBA00023136"/>
    </source>
</evidence>
<reference evidence="8 9" key="1">
    <citation type="submission" date="2017-06" db="EMBL/GenBank/DDBJ databases">
        <title>Azoarcus.</title>
        <authorList>
            <person name="Woo J.-H."/>
            <person name="Kim H.-S."/>
        </authorList>
    </citation>
    <scope>NUCLEOTIDE SEQUENCE [LARGE SCALE GENOMIC DNA]</scope>
    <source>
        <strain evidence="8 9">TSPY31</strain>
    </source>
</reference>
<gene>
    <name evidence="8" type="ORF">CEW83_19260</name>
</gene>
<evidence type="ECO:0000256" key="4">
    <source>
        <dbReference type="ARBA" id="ARBA00022729"/>
    </source>
</evidence>
<feature type="domain" description="POTRA" evidence="7">
    <location>
        <begin position="205"/>
        <end position="279"/>
    </location>
</feature>
<keyword evidence="6" id="KW-0998">Cell outer membrane</keyword>
<dbReference type="InterPro" id="IPR039910">
    <property type="entry name" value="D15-like"/>
</dbReference>
<evidence type="ECO:0000256" key="2">
    <source>
        <dbReference type="ARBA" id="ARBA00022452"/>
    </source>
</evidence>
<evidence type="ECO:0000313" key="9">
    <source>
        <dbReference type="Proteomes" id="UP000244930"/>
    </source>
</evidence>
<keyword evidence="5" id="KW-0472">Membrane</keyword>
<dbReference type="InterPro" id="IPR034746">
    <property type="entry name" value="POTRA"/>
</dbReference>
<keyword evidence="2" id="KW-1134">Transmembrane beta strand</keyword>
<dbReference type="InterPro" id="IPR000184">
    <property type="entry name" value="Bac_surfAg_D15"/>
</dbReference>
<accession>A0A2U8GXD1</accession>
<keyword evidence="4" id="KW-0732">Signal</keyword>
<keyword evidence="3" id="KW-0812">Transmembrane</keyword>
<comment type="subcellular location">
    <subcellularLocation>
        <location evidence="1">Membrane</location>
    </subcellularLocation>
</comment>
<dbReference type="GO" id="GO:0019867">
    <property type="term" value="C:outer membrane"/>
    <property type="evidence" value="ECO:0007669"/>
    <property type="project" value="InterPro"/>
</dbReference>
<dbReference type="EMBL" id="CP022187">
    <property type="protein sequence ID" value="AWI77105.1"/>
    <property type="molecule type" value="Genomic_DNA"/>
</dbReference>
<evidence type="ECO:0000256" key="1">
    <source>
        <dbReference type="ARBA" id="ARBA00004370"/>
    </source>
</evidence>
<keyword evidence="9" id="KW-1185">Reference proteome</keyword>
<dbReference type="Pfam" id="PF01103">
    <property type="entry name" value="Omp85"/>
    <property type="match status" value="1"/>
</dbReference>
<dbReference type="PANTHER" id="PTHR12815:SF47">
    <property type="entry name" value="TRANSLOCATION AND ASSEMBLY MODULE SUBUNIT TAMA"/>
    <property type="match status" value="1"/>
</dbReference>
<evidence type="ECO:0000313" key="8">
    <source>
        <dbReference type="EMBL" id="AWI77105.1"/>
    </source>
</evidence>